<dbReference type="RefSeq" id="WP_160603779.1">
    <property type="nucleotide sequence ID" value="NZ_WTYX01000001.1"/>
</dbReference>
<reference evidence="1 2" key="1">
    <citation type="submission" date="2019-12" db="EMBL/GenBank/DDBJ databases">
        <title>Genomic-based taxomic classification of the family Erythrobacteraceae.</title>
        <authorList>
            <person name="Xu L."/>
        </authorList>
    </citation>
    <scope>NUCLEOTIDE SEQUENCE [LARGE SCALE GENOMIC DNA]</scope>
    <source>
        <strain evidence="1 2">KCTC 52763</strain>
    </source>
</reference>
<keyword evidence="2" id="KW-1185">Reference proteome</keyword>
<dbReference type="OrthoDB" id="7561968at2"/>
<dbReference type="Proteomes" id="UP000442714">
    <property type="component" value="Unassembled WGS sequence"/>
</dbReference>
<dbReference type="AlphaFoldDB" id="A0A844ZTH9"/>
<organism evidence="1 2">
    <name type="scientific">Pontixanthobacter aquaemixtae</name>
    <dbReference type="NCBI Taxonomy" id="1958940"/>
    <lineage>
        <taxon>Bacteria</taxon>
        <taxon>Pseudomonadati</taxon>
        <taxon>Pseudomonadota</taxon>
        <taxon>Alphaproteobacteria</taxon>
        <taxon>Sphingomonadales</taxon>
        <taxon>Erythrobacteraceae</taxon>
        <taxon>Pontixanthobacter</taxon>
    </lineage>
</organism>
<dbReference type="EMBL" id="WTYX01000001">
    <property type="protein sequence ID" value="MXO90306.1"/>
    <property type="molecule type" value="Genomic_DNA"/>
</dbReference>
<gene>
    <name evidence="1" type="ORF">GRI41_05700</name>
</gene>
<comment type="caution">
    <text evidence="1">The sequence shown here is derived from an EMBL/GenBank/DDBJ whole genome shotgun (WGS) entry which is preliminary data.</text>
</comment>
<protein>
    <submittedName>
        <fullName evidence="1">Uncharacterized protein</fullName>
    </submittedName>
</protein>
<accession>A0A844ZTH9</accession>
<evidence type="ECO:0000313" key="2">
    <source>
        <dbReference type="Proteomes" id="UP000442714"/>
    </source>
</evidence>
<proteinExistence type="predicted"/>
<dbReference type="Gene3D" id="2.60.120.260">
    <property type="entry name" value="Galactose-binding domain-like"/>
    <property type="match status" value="2"/>
</dbReference>
<sequence>MSAELRALDAQLPGTLINDPSVIDWEVYGDIADEPVRDASIPGGGAALRVEVKTASEFIYTAGIKLPLTKKAETGKDITIGFYARTVTARTPDGNGVVRVRFQKDEAPFPGFGEETLSIGKDWDWYEVTADVEQTLRTKDGIAVIQFGRTKQTLEFGQVIIVKGAKAIAAAPAPTSTAPKPAPSATLPASLQGAGTLINDPSKANWHFEGPAGEFNALDDVAIFGTQATRLTVTKANSKPHDLFAAIPLTGAIAEGDELLIAIAARSAADNGSAAPAQFAIRIEEAKPPYDGFSDNQIALNGKWRLIRVNTKAPRALAAGEGQLALHFGGALKTVDIGPVYILKSN</sequence>
<name>A0A844ZTH9_9SPHN</name>
<evidence type="ECO:0000313" key="1">
    <source>
        <dbReference type="EMBL" id="MXO90306.1"/>
    </source>
</evidence>